<proteinExistence type="predicted"/>
<evidence type="ECO:0000313" key="3">
    <source>
        <dbReference type="Proteomes" id="UP000027222"/>
    </source>
</evidence>
<protein>
    <submittedName>
        <fullName evidence="2">Uncharacterized protein</fullName>
    </submittedName>
</protein>
<evidence type="ECO:0000256" key="1">
    <source>
        <dbReference type="SAM" id="MobiDB-lite"/>
    </source>
</evidence>
<reference evidence="3" key="1">
    <citation type="journal article" date="2014" name="Proc. Natl. Acad. Sci. U.S.A.">
        <title>Extensive sampling of basidiomycete genomes demonstrates inadequacy of the white-rot/brown-rot paradigm for wood decay fungi.</title>
        <authorList>
            <person name="Riley R."/>
            <person name="Salamov A.A."/>
            <person name="Brown D.W."/>
            <person name="Nagy L.G."/>
            <person name="Floudas D."/>
            <person name="Held B.W."/>
            <person name="Levasseur A."/>
            <person name="Lombard V."/>
            <person name="Morin E."/>
            <person name="Otillar R."/>
            <person name="Lindquist E.A."/>
            <person name="Sun H."/>
            <person name="LaButti K.M."/>
            <person name="Schmutz J."/>
            <person name="Jabbour D."/>
            <person name="Luo H."/>
            <person name="Baker S.E."/>
            <person name="Pisabarro A.G."/>
            <person name="Walton J.D."/>
            <person name="Blanchette R.A."/>
            <person name="Henrissat B."/>
            <person name="Martin F."/>
            <person name="Cullen D."/>
            <person name="Hibbett D.S."/>
            <person name="Grigoriev I.V."/>
        </authorList>
    </citation>
    <scope>NUCLEOTIDE SEQUENCE [LARGE SCALE GENOMIC DNA]</scope>
    <source>
        <strain evidence="3">CBS 339.88</strain>
    </source>
</reference>
<gene>
    <name evidence="2" type="ORF">GALMADRAFT_216559</name>
</gene>
<sequence length="169" mass="18593">MGRAEFELRPSLTLLSLVQTCEQTIPARVGRSSTGVDDGDNRGDEDDDRMQTPPSSDNGWPAVMATQRPIRQKRPHTRQVHMHLARTAHSWSISTTAVAGGTMLPSPSPPLEFRMRGEGVRSVACTSTMFEREAAKGLGTKKDREGDIQNVAHSIYQPLFLSFNPSKCS</sequence>
<dbReference type="EMBL" id="KL142416">
    <property type="protein sequence ID" value="KDR67266.1"/>
    <property type="molecule type" value="Genomic_DNA"/>
</dbReference>
<organism evidence="2 3">
    <name type="scientific">Galerina marginata (strain CBS 339.88)</name>
    <dbReference type="NCBI Taxonomy" id="685588"/>
    <lineage>
        <taxon>Eukaryota</taxon>
        <taxon>Fungi</taxon>
        <taxon>Dikarya</taxon>
        <taxon>Basidiomycota</taxon>
        <taxon>Agaricomycotina</taxon>
        <taxon>Agaricomycetes</taxon>
        <taxon>Agaricomycetidae</taxon>
        <taxon>Agaricales</taxon>
        <taxon>Agaricineae</taxon>
        <taxon>Strophariaceae</taxon>
        <taxon>Galerina</taxon>
    </lineage>
</organism>
<dbReference type="AlphaFoldDB" id="A0A067S8V6"/>
<name>A0A067S8V6_GALM3</name>
<evidence type="ECO:0000313" key="2">
    <source>
        <dbReference type="EMBL" id="KDR67266.1"/>
    </source>
</evidence>
<keyword evidence="3" id="KW-1185">Reference proteome</keyword>
<feature type="region of interest" description="Disordered" evidence="1">
    <location>
        <begin position="26"/>
        <end position="62"/>
    </location>
</feature>
<dbReference type="Proteomes" id="UP000027222">
    <property type="component" value="Unassembled WGS sequence"/>
</dbReference>
<dbReference type="HOGENOM" id="CLU_1578644_0_0_1"/>
<accession>A0A067S8V6</accession>